<dbReference type="AlphaFoldDB" id="A0A0F9T9R5"/>
<sequence length="71" mass="8579">MKDVIETLIKMEAGLIRKRQTLTKIRELLIYKKDKETVEIARNNIHRTILKVREIKRIFKYKQDSIKGRII</sequence>
<proteinExistence type="predicted"/>
<dbReference type="EMBL" id="LAZR01001843">
    <property type="protein sequence ID" value="KKN38238.1"/>
    <property type="molecule type" value="Genomic_DNA"/>
</dbReference>
<reference evidence="1" key="1">
    <citation type="journal article" date="2015" name="Nature">
        <title>Complex archaea that bridge the gap between prokaryotes and eukaryotes.</title>
        <authorList>
            <person name="Spang A."/>
            <person name="Saw J.H."/>
            <person name="Jorgensen S.L."/>
            <person name="Zaremba-Niedzwiedzka K."/>
            <person name="Martijn J."/>
            <person name="Lind A.E."/>
            <person name="van Eijk R."/>
            <person name="Schleper C."/>
            <person name="Guy L."/>
            <person name="Ettema T.J."/>
        </authorList>
    </citation>
    <scope>NUCLEOTIDE SEQUENCE</scope>
</reference>
<comment type="caution">
    <text evidence="1">The sequence shown here is derived from an EMBL/GenBank/DDBJ whole genome shotgun (WGS) entry which is preliminary data.</text>
</comment>
<evidence type="ECO:0000313" key="1">
    <source>
        <dbReference type="EMBL" id="KKN38238.1"/>
    </source>
</evidence>
<name>A0A0F9T9R5_9ZZZZ</name>
<accession>A0A0F9T9R5</accession>
<gene>
    <name evidence="1" type="ORF">LCGC14_0755460</name>
</gene>
<protein>
    <submittedName>
        <fullName evidence="1">Uncharacterized protein</fullName>
    </submittedName>
</protein>
<organism evidence="1">
    <name type="scientific">marine sediment metagenome</name>
    <dbReference type="NCBI Taxonomy" id="412755"/>
    <lineage>
        <taxon>unclassified sequences</taxon>
        <taxon>metagenomes</taxon>
        <taxon>ecological metagenomes</taxon>
    </lineage>
</organism>